<dbReference type="STRING" id="52247.A0A4T0X4N2"/>
<evidence type="ECO:0000313" key="7">
    <source>
        <dbReference type="EMBL" id="TID30398.1"/>
    </source>
</evidence>
<evidence type="ECO:0000256" key="5">
    <source>
        <dbReference type="RuleBase" id="RU361277"/>
    </source>
</evidence>
<dbReference type="InterPro" id="IPR011032">
    <property type="entry name" value="GroES-like_sf"/>
</dbReference>
<dbReference type="PROSITE" id="PS00059">
    <property type="entry name" value="ADH_ZINC"/>
    <property type="match status" value="1"/>
</dbReference>
<reference evidence="7 8" key="1">
    <citation type="journal article" date="2019" name="Front. Genet.">
        <title>Whole-Genome Sequencing of the Opportunistic Yeast Pathogen Candida inconspicua Uncovers Its Hybrid Origin.</title>
        <authorList>
            <person name="Mixao V."/>
            <person name="Hansen A.P."/>
            <person name="Saus E."/>
            <person name="Boekhout T."/>
            <person name="Lass-Florl C."/>
            <person name="Gabaldon T."/>
        </authorList>
    </citation>
    <scope>NUCLEOTIDE SEQUENCE [LARGE SCALE GENOMIC DNA]</scope>
    <source>
        <strain evidence="7 8">CBS 180</strain>
    </source>
</reference>
<dbReference type="Gene3D" id="3.90.180.10">
    <property type="entry name" value="Medium-chain alcohol dehydrogenases, catalytic domain"/>
    <property type="match status" value="1"/>
</dbReference>
<accession>A0A4T0X4N2</accession>
<gene>
    <name evidence="7" type="ORF">CANINC_000999</name>
</gene>
<keyword evidence="2 5" id="KW-0479">Metal-binding</keyword>
<dbReference type="Pfam" id="PF00107">
    <property type="entry name" value="ADH_zinc_N"/>
    <property type="match status" value="1"/>
</dbReference>
<dbReference type="InterPro" id="IPR047109">
    <property type="entry name" value="CAD-like"/>
</dbReference>
<comment type="cofactor">
    <cofactor evidence="1 5">
        <name>Zn(2+)</name>
        <dbReference type="ChEBI" id="CHEBI:29105"/>
    </cofactor>
</comment>
<comment type="similarity">
    <text evidence="5">Belongs to the zinc-containing alcohol dehydrogenase family.</text>
</comment>
<dbReference type="InterPro" id="IPR020843">
    <property type="entry name" value="ER"/>
</dbReference>
<dbReference type="GO" id="GO:0016616">
    <property type="term" value="F:oxidoreductase activity, acting on the CH-OH group of donors, NAD or NADP as acceptor"/>
    <property type="evidence" value="ECO:0007669"/>
    <property type="project" value="InterPro"/>
</dbReference>
<dbReference type="Gene3D" id="3.40.50.720">
    <property type="entry name" value="NAD(P)-binding Rossmann-like Domain"/>
    <property type="match status" value="1"/>
</dbReference>
<evidence type="ECO:0000256" key="2">
    <source>
        <dbReference type="ARBA" id="ARBA00022723"/>
    </source>
</evidence>
<organism evidence="7 8">
    <name type="scientific">Pichia inconspicua</name>
    <dbReference type="NCBI Taxonomy" id="52247"/>
    <lineage>
        <taxon>Eukaryota</taxon>
        <taxon>Fungi</taxon>
        <taxon>Dikarya</taxon>
        <taxon>Ascomycota</taxon>
        <taxon>Saccharomycotina</taxon>
        <taxon>Pichiomycetes</taxon>
        <taxon>Pichiales</taxon>
        <taxon>Pichiaceae</taxon>
        <taxon>Pichia</taxon>
    </lineage>
</organism>
<evidence type="ECO:0000256" key="3">
    <source>
        <dbReference type="ARBA" id="ARBA00022833"/>
    </source>
</evidence>
<proteinExistence type="inferred from homology"/>
<keyword evidence="3 5" id="KW-0862">Zinc</keyword>
<dbReference type="EMBL" id="SELW01000150">
    <property type="protein sequence ID" value="TID30398.1"/>
    <property type="molecule type" value="Genomic_DNA"/>
</dbReference>
<keyword evidence="4" id="KW-0560">Oxidoreductase</keyword>
<dbReference type="SUPFAM" id="SSF51735">
    <property type="entry name" value="NAD(P)-binding Rossmann-fold domains"/>
    <property type="match status" value="1"/>
</dbReference>
<evidence type="ECO:0000313" key="8">
    <source>
        <dbReference type="Proteomes" id="UP000307173"/>
    </source>
</evidence>
<keyword evidence="8" id="KW-1185">Reference proteome</keyword>
<dbReference type="PANTHER" id="PTHR42683">
    <property type="entry name" value="ALDEHYDE REDUCTASE"/>
    <property type="match status" value="1"/>
</dbReference>
<comment type="caution">
    <text evidence="7">The sequence shown here is derived from an EMBL/GenBank/DDBJ whole genome shotgun (WGS) entry which is preliminary data.</text>
</comment>
<dbReference type="InterPro" id="IPR013149">
    <property type="entry name" value="ADH-like_C"/>
</dbReference>
<dbReference type="FunFam" id="3.40.50.720:FF:000022">
    <property type="entry name" value="Cinnamyl alcohol dehydrogenase"/>
    <property type="match status" value="1"/>
</dbReference>
<dbReference type="InterPro" id="IPR002328">
    <property type="entry name" value="ADH_Zn_CS"/>
</dbReference>
<evidence type="ECO:0000256" key="1">
    <source>
        <dbReference type="ARBA" id="ARBA00001947"/>
    </source>
</evidence>
<dbReference type="CDD" id="cd05283">
    <property type="entry name" value="CAD1"/>
    <property type="match status" value="1"/>
</dbReference>
<dbReference type="Pfam" id="PF08240">
    <property type="entry name" value="ADH_N"/>
    <property type="match status" value="1"/>
</dbReference>
<feature type="domain" description="Enoyl reductase (ER)" evidence="6">
    <location>
        <begin position="11"/>
        <end position="350"/>
    </location>
</feature>
<evidence type="ECO:0000259" key="6">
    <source>
        <dbReference type="SMART" id="SM00829"/>
    </source>
</evidence>
<dbReference type="InterPro" id="IPR036291">
    <property type="entry name" value="NAD(P)-bd_dom_sf"/>
</dbReference>
<dbReference type="SMART" id="SM00829">
    <property type="entry name" value="PKS_ER"/>
    <property type="match status" value="1"/>
</dbReference>
<name>A0A4T0X4N2_9ASCO</name>
<dbReference type="OrthoDB" id="1879366at2759"/>
<dbReference type="SUPFAM" id="SSF50129">
    <property type="entry name" value="GroES-like"/>
    <property type="match status" value="1"/>
</dbReference>
<protein>
    <recommendedName>
        <fullName evidence="6">Enoyl reductase (ER) domain-containing protein</fullName>
    </recommendedName>
</protein>
<evidence type="ECO:0000256" key="4">
    <source>
        <dbReference type="ARBA" id="ARBA00023002"/>
    </source>
</evidence>
<sequence>MSEIKEIRAIGVHDFDNWLDAKEFTYEPPEMRPYDVDIKIDACGICGSDIHAAKGDWGRKYTPLCVGHEIVGHVVAAGPESRFKVGDRVGVGAQCDCCNTCKRCKDGNQNLCKKMVNTYFGIYPSGKVTQGGYASHIRVSSEFAFSIPENLKSIHVAPLLCGGITAFRPMLTADVKKGTKVGISGIGGIGHMAILFAKALGAEVTAISRNVKKRELAKELGADHYISLDEENFSEKYEDSLDLIINTTSSFSETPMSELLNLLTAYGQMIFITGPPATEILELSPFQLLANNISVGGSAIGSPKDIEYMLKVASENNIKPWVETIDISEENVTKAWERMEKGDVKFRFVLTGYYKYFK</sequence>
<dbReference type="Proteomes" id="UP000307173">
    <property type="component" value="Unassembled WGS sequence"/>
</dbReference>
<dbReference type="GO" id="GO:0008270">
    <property type="term" value="F:zinc ion binding"/>
    <property type="evidence" value="ECO:0007669"/>
    <property type="project" value="InterPro"/>
</dbReference>
<dbReference type="AlphaFoldDB" id="A0A4T0X4N2"/>
<dbReference type="InterPro" id="IPR013154">
    <property type="entry name" value="ADH-like_N"/>
</dbReference>